<dbReference type="InterPro" id="IPR013325">
    <property type="entry name" value="RNA_pol_sigma_r2"/>
</dbReference>
<dbReference type="PANTHER" id="PTHR43133:SF60">
    <property type="entry name" value="RNA POLYMERASE SIGMA FACTOR SIGV"/>
    <property type="match status" value="1"/>
</dbReference>
<dbReference type="Pfam" id="PF08281">
    <property type="entry name" value="Sigma70_r4_2"/>
    <property type="match status" value="1"/>
</dbReference>
<dbReference type="PANTHER" id="PTHR43133">
    <property type="entry name" value="RNA POLYMERASE ECF-TYPE SIGMA FACTO"/>
    <property type="match status" value="1"/>
</dbReference>
<dbReference type="SUPFAM" id="SSF88659">
    <property type="entry name" value="Sigma3 and sigma4 domains of RNA polymerase sigma factors"/>
    <property type="match status" value="1"/>
</dbReference>
<dbReference type="InterPro" id="IPR013249">
    <property type="entry name" value="RNA_pol_sigma70_r4_t2"/>
</dbReference>
<keyword evidence="3 6" id="KW-0731">Sigma factor</keyword>
<dbReference type="InterPro" id="IPR036388">
    <property type="entry name" value="WH-like_DNA-bd_sf"/>
</dbReference>
<dbReference type="Proteomes" id="UP001649381">
    <property type="component" value="Unassembled WGS sequence"/>
</dbReference>
<feature type="domain" description="RNA polymerase sigma-70 region 2" evidence="7">
    <location>
        <begin position="9"/>
        <end position="76"/>
    </location>
</feature>
<keyword evidence="5 6" id="KW-0804">Transcription</keyword>
<dbReference type="Pfam" id="PF04542">
    <property type="entry name" value="Sigma70_r2"/>
    <property type="match status" value="1"/>
</dbReference>
<dbReference type="CDD" id="cd06171">
    <property type="entry name" value="Sigma70_r4"/>
    <property type="match status" value="1"/>
</dbReference>
<comment type="similarity">
    <text evidence="1 6">Belongs to the sigma-70 factor family. ECF subfamily.</text>
</comment>
<evidence type="ECO:0000256" key="1">
    <source>
        <dbReference type="ARBA" id="ARBA00010641"/>
    </source>
</evidence>
<keyword evidence="2 6" id="KW-0805">Transcription regulation</keyword>
<dbReference type="InterPro" id="IPR013324">
    <property type="entry name" value="RNA_pol_sigma_r3/r4-like"/>
</dbReference>
<evidence type="ECO:0000256" key="2">
    <source>
        <dbReference type="ARBA" id="ARBA00023015"/>
    </source>
</evidence>
<keyword evidence="10" id="KW-1185">Reference proteome</keyword>
<sequence>MVEHLFNRLYVDYHQSLYQFLVYLLRDKDTAEELVQDVYIRVMHAYDKFKGDSSEKTWLFSIARNVAIDYIRKQKRQKKTLLSSINLDDHKNQWIHPDRLPDEILEQNEAVRQLYAALEQCKAEHRELILLRYIHGFSIRESASIMGWTEGKVKTVQHRTLKTLKGILDDTKKEEELSNGTI</sequence>
<comment type="caution">
    <text evidence="9">The sequence shown here is derived from an EMBL/GenBank/DDBJ whole genome shotgun (WGS) entry which is preliminary data.</text>
</comment>
<name>A0ABS9H603_9BACL</name>
<dbReference type="InterPro" id="IPR014284">
    <property type="entry name" value="RNA_pol_sigma-70_dom"/>
</dbReference>
<evidence type="ECO:0000256" key="5">
    <source>
        <dbReference type="ARBA" id="ARBA00023163"/>
    </source>
</evidence>
<protein>
    <recommendedName>
        <fullName evidence="6">RNA polymerase sigma factor</fullName>
    </recommendedName>
</protein>
<evidence type="ECO:0000313" key="9">
    <source>
        <dbReference type="EMBL" id="MCF6139379.1"/>
    </source>
</evidence>
<proteinExistence type="inferred from homology"/>
<evidence type="ECO:0000259" key="8">
    <source>
        <dbReference type="Pfam" id="PF08281"/>
    </source>
</evidence>
<dbReference type="EMBL" id="JAKIJS010000003">
    <property type="protein sequence ID" value="MCF6139379.1"/>
    <property type="molecule type" value="Genomic_DNA"/>
</dbReference>
<evidence type="ECO:0000259" key="7">
    <source>
        <dbReference type="Pfam" id="PF04542"/>
    </source>
</evidence>
<evidence type="ECO:0000256" key="3">
    <source>
        <dbReference type="ARBA" id="ARBA00023082"/>
    </source>
</evidence>
<dbReference type="InterPro" id="IPR039425">
    <property type="entry name" value="RNA_pol_sigma-70-like"/>
</dbReference>
<dbReference type="Gene3D" id="1.10.10.10">
    <property type="entry name" value="Winged helix-like DNA-binding domain superfamily/Winged helix DNA-binding domain"/>
    <property type="match status" value="1"/>
</dbReference>
<feature type="domain" description="RNA polymerase sigma factor 70 region 4 type 2" evidence="8">
    <location>
        <begin position="112"/>
        <end position="164"/>
    </location>
</feature>
<dbReference type="Gene3D" id="1.10.1740.10">
    <property type="match status" value="1"/>
</dbReference>
<evidence type="ECO:0000313" key="10">
    <source>
        <dbReference type="Proteomes" id="UP001649381"/>
    </source>
</evidence>
<evidence type="ECO:0000256" key="6">
    <source>
        <dbReference type="RuleBase" id="RU000716"/>
    </source>
</evidence>
<gene>
    <name evidence="9" type="ORF">L2716_16760</name>
</gene>
<reference evidence="9 10" key="1">
    <citation type="submission" date="2022-01" db="EMBL/GenBank/DDBJ databases">
        <title>Alkalihalobacillus sp. EGI L200015, a novel bacterium isolated from a salt lake sediment.</title>
        <authorList>
            <person name="Gao L."/>
            <person name="Fang B.-Z."/>
            <person name="Li W.-J."/>
        </authorList>
    </citation>
    <scope>NUCLEOTIDE SEQUENCE [LARGE SCALE GENOMIC DNA]</scope>
    <source>
        <strain evidence="9 10">KCTC 12718</strain>
    </source>
</reference>
<keyword evidence="4 6" id="KW-0238">DNA-binding</keyword>
<dbReference type="InterPro" id="IPR007627">
    <property type="entry name" value="RNA_pol_sigma70_r2"/>
</dbReference>
<dbReference type="SUPFAM" id="SSF88946">
    <property type="entry name" value="Sigma2 domain of RNA polymerase sigma factors"/>
    <property type="match status" value="1"/>
</dbReference>
<accession>A0ABS9H603</accession>
<dbReference type="PROSITE" id="PS01063">
    <property type="entry name" value="SIGMA70_ECF"/>
    <property type="match status" value="1"/>
</dbReference>
<dbReference type="InterPro" id="IPR000838">
    <property type="entry name" value="RNA_pol_sigma70_ECF_CS"/>
</dbReference>
<organism evidence="9 10">
    <name type="scientific">Pseudalkalibacillus berkeleyi</name>
    <dbReference type="NCBI Taxonomy" id="1069813"/>
    <lineage>
        <taxon>Bacteria</taxon>
        <taxon>Bacillati</taxon>
        <taxon>Bacillota</taxon>
        <taxon>Bacilli</taxon>
        <taxon>Bacillales</taxon>
        <taxon>Fictibacillaceae</taxon>
        <taxon>Pseudalkalibacillus</taxon>
    </lineage>
</organism>
<evidence type="ECO:0000256" key="4">
    <source>
        <dbReference type="ARBA" id="ARBA00023125"/>
    </source>
</evidence>
<dbReference type="NCBIfam" id="TIGR02937">
    <property type="entry name" value="sigma70-ECF"/>
    <property type="match status" value="1"/>
</dbReference>